<dbReference type="AlphaFoldDB" id="A0A4C1SCE8"/>
<evidence type="ECO:0008006" key="3">
    <source>
        <dbReference type="Google" id="ProtNLM"/>
    </source>
</evidence>
<name>A0A4C1SCE8_EUMVA</name>
<evidence type="ECO:0000313" key="2">
    <source>
        <dbReference type="Proteomes" id="UP000299102"/>
    </source>
</evidence>
<dbReference type="OrthoDB" id="10017160at2759"/>
<dbReference type="GO" id="GO:0003676">
    <property type="term" value="F:nucleic acid binding"/>
    <property type="evidence" value="ECO:0007669"/>
    <property type="project" value="InterPro"/>
</dbReference>
<dbReference type="Gene3D" id="3.30.420.10">
    <property type="entry name" value="Ribonuclease H-like superfamily/Ribonuclease H"/>
    <property type="match status" value="1"/>
</dbReference>
<reference evidence="1 2" key="1">
    <citation type="journal article" date="2019" name="Commun. Biol.">
        <title>The bagworm genome reveals a unique fibroin gene that provides high tensile strength.</title>
        <authorList>
            <person name="Kono N."/>
            <person name="Nakamura H."/>
            <person name="Ohtoshi R."/>
            <person name="Tomita M."/>
            <person name="Numata K."/>
            <person name="Arakawa K."/>
        </authorList>
    </citation>
    <scope>NUCLEOTIDE SEQUENCE [LARGE SCALE GENOMIC DNA]</scope>
</reference>
<protein>
    <recommendedName>
        <fullName evidence="3">Mariner Mos1 transposase</fullName>
    </recommendedName>
</protein>
<gene>
    <name evidence="1" type="ORF">EVAR_695_1</name>
</gene>
<dbReference type="InterPro" id="IPR036397">
    <property type="entry name" value="RNaseH_sf"/>
</dbReference>
<accession>A0A4C1SCE8</accession>
<dbReference type="Proteomes" id="UP000299102">
    <property type="component" value="Unassembled WGS sequence"/>
</dbReference>
<organism evidence="1 2">
    <name type="scientific">Eumeta variegata</name>
    <name type="common">Bagworm moth</name>
    <name type="synonym">Eumeta japonica</name>
    <dbReference type="NCBI Taxonomy" id="151549"/>
    <lineage>
        <taxon>Eukaryota</taxon>
        <taxon>Metazoa</taxon>
        <taxon>Ecdysozoa</taxon>
        <taxon>Arthropoda</taxon>
        <taxon>Hexapoda</taxon>
        <taxon>Insecta</taxon>
        <taxon>Pterygota</taxon>
        <taxon>Neoptera</taxon>
        <taxon>Endopterygota</taxon>
        <taxon>Lepidoptera</taxon>
        <taxon>Glossata</taxon>
        <taxon>Ditrysia</taxon>
        <taxon>Tineoidea</taxon>
        <taxon>Psychidae</taxon>
        <taxon>Oiketicinae</taxon>
        <taxon>Eumeta</taxon>
    </lineage>
</organism>
<keyword evidence="2" id="KW-1185">Reference proteome</keyword>
<comment type="caution">
    <text evidence="1">The sequence shown here is derived from an EMBL/GenBank/DDBJ whole genome shotgun (WGS) entry which is preliminary data.</text>
</comment>
<evidence type="ECO:0000313" key="1">
    <source>
        <dbReference type="EMBL" id="GBO99525.1"/>
    </source>
</evidence>
<proteinExistence type="predicted"/>
<sequence>MPYFWKVFEVLEMSTKRDRDSPITFTDDTRSVGHLKFHTGNTLPSYLSDPQTDADAPAHAGTVTLKNCRTINCDWCTNICLLVVIDDLLKNNRKRRIILNNDNASSHTAKQTNKFLMDKKLELMSNPPYSFDLKP</sequence>
<dbReference type="EMBL" id="BGZK01000003">
    <property type="protein sequence ID" value="GBO99525.1"/>
    <property type="molecule type" value="Genomic_DNA"/>
</dbReference>